<evidence type="ECO:0000313" key="15">
    <source>
        <dbReference type="Proteomes" id="UP001206895"/>
    </source>
</evidence>
<name>A0ABT1HBS9_9NOCA</name>
<accession>A0ABT1HBS9</accession>
<keyword evidence="6" id="KW-0631">Potassium channel</keyword>
<evidence type="ECO:0000256" key="6">
    <source>
        <dbReference type="ARBA" id="ARBA00022826"/>
    </source>
</evidence>
<sequence length="238" mass="26600">MTRMMRSTTQESCTPRGLDRLVNLSDATVAIAITLLLLPLVDTVSDARPDHVWQLLDEHRGTVIAFFVSFAVIARMWTMHHRLFERVNAWSPALMRVNLFWIASIVFLPVVSNMLAAAAQSSPANALYVGTVAVASLTFALMEALVVRDRSLRIDDDRSDFHPANSWLTFAALLVALVATIVLPESGVWWLLLLVPAGWGSDLLQRRTEHTTDITPGARLSARRRLRPIRLVPGRSRR</sequence>
<evidence type="ECO:0000256" key="9">
    <source>
        <dbReference type="ARBA" id="ARBA00023065"/>
    </source>
</evidence>
<dbReference type="Pfam" id="PF06736">
    <property type="entry name" value="TMEM175"/>
    <property type="match status" value="1"/>
</dbReference>
<feature type="transmembrane region" description="Helical" evidence="13">
    <location>
        <begin position="21"/>
        <end position="41"/>
    </location>
</feature>
<proteinExistence type="inferred from homology"/>
<organism evidence="14 15">
    <name type="scientific">Williamsia maris</name>
    <dbReference type="NCBI Taxonomy" id="72806"/>
    <lineage>
        <taxon>Bacteria</taxon>
        <taxon>Bacillati</taxon>
        <taxon>Actinomycetota</taxon>
        <taxon>Actinomycetes</taxon>
        <taxon>Mycobacteriales</taxon>
        <taxon>Nocardiaceae</taxon>
        <taxon>Williamsia</taxon>
    </lineage>
</organism>
<evidence type="ECO:0000313" key="14">
    <source>
        <dbReference type="EMBL" id="MCP2175708.1"/>
    </source>
</evidence>
<comment type="caution">
    <text evidence="14">The sequence shown here is derived from an EMBL/GenBank/DDBJ whole genome shotgun (WGS) entry which is preliminary data.</text>
</comment>
<keyword evidence="9" id="KW-0406">Ion transport</keyword>
<evidence type="ECO:0000256" key="3">
    <source>
        <dbReference type="ARBA" id="ARBA00022448"/>
    </source>
</evidence>
<keyword evidence="15" id="KW-1185">Reference proteome</keyword>
<dbReference type="PANTHER" id="PTHR31462">
    <property type="entry name" value="ENDOSOMAL/LYSOSOMAL POTASSIUM CHANNEL TMEM175"/>
    <property type="match status" value="1"/>
</dbReference>
<keyword evidence="10 13" id="KW-0472">Membrane</keyword>
<comment type="similarity">
    <text evidence="2">Belongs to the TMEM175 family.</text>
</comment>
<keyword evidence="3" id="KW-0813">Transport</keyword>
<dbReference type="EMBL" id="JAMTCJ010000002">
    <property type="protein sequence ID" value="MCP2175708.1"/>
    <property type="molecule type" value="Genomic_DNA"/>
</dbReference>
<evidence type="ECO:0000256" key="11">
    <source>
        <dbReference type="ARBA" id="ARBA00023303"/>
    </source>
</evidence>
<feature type="transmembrane region" description="Helical" evidence="13">
    <location>
        <begin position="167"/>
        <end position="192"/>
    </location>
</feature>
<evidence type="ECO:0000256" key="10">
    <source>
        <dbReference type="ARBA" id="ARBA00023136"/>
    </source>
</evidence>
<keyword evidence="11" id="KW-0407">Ion channel</keyword>
<feature type="transmembrane region" description="Helical" evidence="13">
    <location>
        <begin position="61"/>
        <end position="78"/>
    </location>
</feature>
<dbReference type="Proteomes" id="UP001206895">
    <property type="component" value="Unassembled WGS sequence"/>
</dbReference>
<evidence type="ECO:0000256" key="2">
    <source>
        <dbReference type="ARBA" id="ARBA00006920"/>
    </source>
</evidence>
<evidence type="ECO:0000256" key="13">
    <source>
        <dbReference type="SAM" id="Phobius"/>
    </source>
</evidence>
<reference evidence="14 15" key="1">
    <citation type="submission" date="2022-06" db="EMBL/GenBank/DDBJ databases">
        <title>Genomic Encyclopedia of Archaeal and Bacterial Type Strains, Phase II (KMG-II): from individual species to whole genera.</title>
        <authorList>
            <person name="Goeker M."/>
        </authorList>
    </citation>
    <scope>NUCLEOTIDE SEQUENCE [LARGE SCALE GENOMIC DNA]</scope>
    <source>
        <strain evidence="14 15">DSM 44693</strain>
    </source>
</reference>
<protein>
    <submittedName>
        <fullName evidence="14">Membrane protein</fullName>
    </submittedName>
</protein>
<gene>
    <name evidence="14" type="ORF">LX13_001527</name>
</gene>
<evidence type="ECO:0000256" key="8">
    <source>
        <dbReference type="ARBA" id="ARBA00022989"/>
    </source>
</evidence>
<dbReference type="RefSeq" id="WP_253660760.1">
    <property type="nucleotide sequence ID" value="NZ_BAAAJQ010000001.1"/>
</dbReference>
<feature type="transmembrane region" description="Helical" evidence="13">
    <location>
        <begin position="99"/>
        <end position="120"/>
    </location>
</feature>
<evidence type="ECO:0000256" key="4">
    <source>
        <dbReference type="ARBA" id="ARBA00022538"/>
    </source>
</evidence>
<keyword evidence="8 13" id="KW-1133">Transmembrane helix</keyword>
<dbReference type="InterPro" id="IPR010617">
    <property type="entry name" value="TMEM175-like"/>
</dbReference>
<evidence type="ECO:0000256" key="12">
    <source>
        <dbReference type="ARBA" id="ARBA00034430"/>
    </source>
</evidence>
<evidence type="ECO:0000256" key="7">
    <source>
        <dbReference type="ARBA" id="ARBA00022958"/>
    </source>
</evidence>
<feature type="transmembrane region" description="Helical" evidence="13">
    <location>
        <begin position="126"/>
        <end position="146"/>
    </location>
</feature>
<comment type="catalytic activity">
    <reaction evidence="12">
        <text>K(+)(in) = K(+)(out)</text>
        <dbReference type="Rhea" id="RHEA:29463"/>
        <dbReference type="ChEBI" id="CHEBI:29103"/>
    </reaction>
</comment>
<keyword evidence="5 13" id="KW-0812">Transmembrane</keyword>
<comment type="subcellular location">
    <subcellularLocation>
        <location evidence="1">Membrane</location>
        <topology evidence="1">Multi-pass membrane protein</topology>
    </subcellularLocation>
</comment>
<evidence type="ECO:0000256" key="1">
    <source>
        <dbReference type="ARBA" id="ARBA00004141"/>
    </source>
</evidence>
<evidence type="ECO:0000256" key="5">
    <source>
        <dbReference type="ARBA" id="ARBA00022692"/>
    </source>
</evidence>
<keyword evidence="7" id="KW-0630">Potassium</keyword>
<dbReference type="PANTHER" id="PTHR31462:SF5">
    <property type="entry name" value="ENDOSOMAL_LYSOSOMAL PROTON CHANNEL TMEM175"/>
    <property type="match status" value="1"/>
</dbReference>
<keyword evidence="4" id="KW-0633">Potassium transport</keyword>